<dbReference type="GO" id="GO:0015074">
    <property type="term" value="P:DNA integration"/>
    <property type="evidence" value="ECO:0007669"/>
    <property type="project" value="InterPro"/>
</dbReference>
<dbReference type="PROSITE" id="PS51900">
    <property type="entry name" value="CB"/>
    <property type="match status" value="1"/>
</dbReference>
<evidence type="ECO:0000313" key="5">
    <source>
        <dbReference type="Proteomes" id="UP000231198"/>
    </source>
</evidence>
<dbReference type="GO" id="GO:0003677">
    <property type="term" value="F:DNA binding"/>
    <property type="evidence" value="ECO:0007669"/>
    <property type="project" value="UniProtKB-UniRule"/>
</dbReference>
<evidence type="ECO:0000256" key="1">
    <source>
        <dbReference type="ARBA" id="ARBA00023125"/>
    </source>
</evidence>
<dbReference type="SUPFAM" id="SSF47823">
    <property type="entry name" value="lambda integrase-like, N-terminal domain"/>
    <property type="match status" value="1"/>
</dbReference>
<proteinExistence type="predicted"/>
<dbReference type="Gene3D" id="1.10.150.130">
    <property type="match status" value="1"/>
</dbReference>
<name>A0A2H0WT12_9BACT</name>
<comment type="caution">
    <text evidence="4">The sequence shown here is derived from an EMBL/GenBank/DDBJ whole genome shotgun (WGS) entry which is preliminary data.</text>
</comment>
<dbReference type="EMBL" id="PEZG01000039">
    <property type="protein sequence ID" value="PIS15800.1"/>
    <property type="molecule type" value="Genomic_DNA"/>
</dbReference>
<protein>
    <recommendedName>
        <fullName evidence="3">Core-binding (CB) domain-containing protein</fullName>
    </recommendedName>
</protein>
<evidence type="ECO:0000259" key="3">
    <source>
        <dbReference type="PROSITE" id="PS51900"/>
    </source>
</evidence>
<dbReference type="Proteomes" id="UP000231198">
    <property type="component" value="Unassembled WGS sequence"/>
</dbReference>
<dbReference type="InterPro" id="IPR044068">
    <property type="entry name" value="CB"/>
</dbReference>
<organism evidence="4 5">
    <name type="scientific">Candidatus Roizmanbacteria bacterium CG09_land_8_20_14_0_10_41_9</name>
    <dbReference type="NCBI Taxonomy" id="1974850"/>
    <lineage>
        <taxon>Bacteria</taxon>
        <taxon>Candidatus Roizmaniibacteriota</taxon>
    </lineage>
</organism>
<feature type="domain" description="Core-binding (CB)" evidence="3">
    <location>
        <begin position="19"/>
        <end position="100"/>
    </location>
</feature>
<dbReference type="Pfam" id="PF02899">
    <property type="entry name" value="Phage_int_SAM_1"/>
    <property type="match status" value="1"/>
</dbReference>
<evidence type="ECO:0000313" key="4">
    <source>
        <dbReference type="EMBL" id="PIS15800.1"/>
    </source>
</evidence>
<evidence type="ECO:0000256" key="2">
    <source>
        <dbReference type="PROSITE-ProRule" id="PRU01248"/>
    </source>
</evidence>
<gene>
    <name evidence="4" type="ORF">COT62_01780</name>
</gene>
<dbReference type="AlphaFoldDB" id="A0A2H0WT12"/>
<dbReference type="InterPro" id="IPR004107">
    <property type="entry name" value="Integrase_SAM-like_N"/>
</dbReference>
<keyword evidence="1 2" id="KW-0238">DNA-binding</keyword>
<accession>A0A2H0WT12</accession>
<reference evidence="5" key="1">
    <citation type="submission" date="2017-09" db="EMBL/GenBank/DDBJ databases">
        <title>Depth-based differentiation of microbial function through sediment-hosted aquifers and enrichment of novel symbionts in the deep terrestrial subsurface.</title>
        <authorList>
            <person name="Probst A.J."/>
            <person name="Ladd B."/>
            <person name="Jarett J.K."/>
            <person name="Geller-Mcgrath D.E."/>
            <person name="Sieber C.M.K."/>
            <person name="Emerson J.B."/>
            <person name="Anantharaman K."/>
            <person name="Thomas B.C."/>
            <person name="Malmstrom R."/>
            <person name="Stieglmeier M."/>
            <person name="Klingl A."/>
            <person name="Woyke T."/>
            <person name="Ryan C.M."/>
            <person name="Banfield J.F."/>
        </authorList>
    </citation>
    <scope>NUCLEOTIDE SEQUENCE [LARGE SCALE GENOMIC DNA]</scope>
</reference>
<sequence length="177" mass="20315">MMKLMDNRYNLCNLEASFRQFLLAGNENLILHANTIKNYLSDLRHFIGWSQLLASNLPIDKILTASKIASYKDYLTENKVPGKSINRRLSTLRKFCTFCISQGWLTENPAKKIQNFGVVARPQVSDLPNPTDMLNQFKLHLIGNRVDEQTVSNYIETLEQIMALLIINSQQSHDRTT</sequence>
<dbReference type="InterPro" id="IPR010998">
    <property type="entry name" value="Integrase_recombinase_N"/>
</dbReference>